<feature type="region of interest" description="Disordered" evidence="1">
    <location>
        <begin position="19"/>
        <end position="45"/>
    </location>
</feature>
<dbReference type="Proteomes" id="UP001355056">
    <property type="component" value="Unassembled WGS sequence"/>
</dbReference>
<sequence>MKILTALLVLGLLAGCSSPNDQSAGRTEASIAETTQTAVPPSTTVASATGVVESVDAEAKTVTIAHGPVAALEWPAMTMTFQAPNVDLTAVEEGDEVSFDITSSGTDTTITSITRR</sequence>
<dbReference type="Pfam" id="PF11604">
    <property type="entry name" value="CusF_Ec"/>
    <property type="match status" value="1"/>
</dbReference>
<dbReference type="InterPro" id="IPR021647">
    <property type="entry name" value="CusF_Ec"/>
</dbReference>
<feature type="signal peptide" evidence="2">
    <location>
        <begin position="1"/>
        <end position="23"/>
    </location>
</feature>
<evidence type="ECO:0000313" key="3">
    <source>
        <dbReference type="EMBL" id="MEG3184310.1"/>
    </source>
</evidence>
<feature type="compositionally biased region" description="Polar residues" evidence="1">
    <location>
        <begin position="32"/>
        <end position="45"/>
    </location>
</feature>
<evidence type="ECO:0000313" key="4">
    <source>
        <dbReference type="Proteomes" id="UP001355056"/>
    </source>
</evidence>
<evidence type="ECO:0000256" key="1">
    <source>
        <dbReference type="SAM" id="MobiDB-lite"/>
    </source>
</evidence>
<dbReference type="Gene3D" id="2.40.50.320">
    <property type="entry name" value="Copper binding periplasmic protein CusF"/>
    <property type="match status" value="1"/>
</dbReference>
<accession>A0ABU7YZB3</accession>
<dbReference type="EMBL" id="JAXGFP010000004">
    <property type="protein sequence ID" value="MEG3184310.1"/>
    <property type="molecule type" value="Genomic_DNA"/>
</dbReference>
<proteinExistence type="predicted"/>
<keyword evidence="4" id="KW-1185">Reference proteome</keyword>
<dbReference type="PROSITE" id="PS51257">
    <property type="entry name" value="PROKAR_LIPOPROTEIN"/>
    <property type="match status" value="1"/>
</dbReference>
<feature type="chain" id="PRO_5047260180" evidence="2">
    <location>
        <begin position="24"/>
        <end position="116"/>
    </location>
</feature>
<dbReference type="RefSeq" id="WP_332616807.1">
    <property type="nucleotide sequence ID" value="NZ_JAXGFP010000004.1"/>
</dbReference>
<reference evidence="3 4" key="1">
    <citation type="journal article" date="2016" name="Int. J. Syst. Evol. Microbiol.">
        <title>Lysobacter erysipheiresistens sp. nov., an antagonist of powdery mildew, isolated from tobacco-cultivated soil.</title>
        <authorList>
            <person name="Xie B."/>
            <person name="Li T."/>
            <person name="Lin X."/>
            <person name="Wang C.J."/>
            <person name="Chen Y.J."/>
            <person name="Liu W.J."/>
            <person name="Zhao Z.W."/>
        </authorList>
    </citation>
    <scope>NUCLEOTIDE SEQUENCE [LARGE SCALE GENOMIC DNA]</scope>
    <source>
        <strain evidence="3 4">RS-LYSO-3</strain>
    </source>
</reference>
<name>A0ABU7YZB3_9GAMM</name>
<comment type="caution">
    <text evidence="3">The sequence shown here is derived from an EMBL/GenBank/DDBJ whole genome shotgun (WGS) entry which is preliminary data.</text>
</comment>
<gene>
    <name evidence="3" type="ORF">SNE34_09835</name>
</gene>
<evidence type="ECO:0000256" key="2">
    <source>
        <dbReference type="SAM" id="SignalP"/>
    </source>
</evidence>
<organism evidence="3 4">
    <name type="scientific">Novilysobacter erysipheiresistens</name>
    <dbReference type="NCBI Taxonomy" id="1749332"/>
    <lineage>
        <taxon>Bacteria</taxon>
        <taxon>Pseudomonadati</taxon>
        <taxon>Pseudomonadota</taxon>
        <taxon>Gammaproteobacteria</taxon>
        <taxon>Lysobacterales</taxon>
        <taxon>Lysobacteraceae</taxon>
        <taxon>Novilysobacter</taxon>
    </lineage>
</organism>
<dbReference type="InterPro" id="IPR042230">
    <property type="entry name" value="CusF_sf"/>
</dbReference>
<protein>
    <submittedName>
        <fullName evidence="3">Copper-binding protein</fullName>
    </submittedName>
</protein>
<keyword evidence="2" id="KW-0732">Signal</keyword>